<reference evidence="2" key="2">
    <citation type="submission" date="2012-06" db="EMBL/GenBank/DDBJ databases">
        <title>Comparative genomic analyses of Aspergillus oryzae 3.042 and A. oryzae RIB40 for soy-sauce fermentation.</title>
        <authorList>
            <person name="Zhao G."/>
            <person name="Hou L."/>
            <person name="Wang C."/>
            <person name="Cao X."/>
        </authorList>
    </citation>
    <scope>NUCLEOTIDE SEQUENCE [LARGE SCALE GENOMIC DNA]</scope>
    <source>
        <strain evidence="2">3.042</strain>
    </source>
</reference>
<name>I8A0P3_ASPO3</name>
<dbReference type="OrthoDB" id="4505281at2759"/>
<dbReference type="Proteomes" id="UP000002812">
    <property type="component" value="Unassembled WGS sequence"/>
</dbReference>
<dbReference type="AlphaFoldDB" id="I8A0P3"/>
<accession>I8A0P3</accession>
<evidence type="ECO:0000313" key="2">
    <source>
        <dbReference type="Proteomes" id="UP000002812"/>
    </source>
</evidence>
<comment type="caution">
    <text evidence="1">The sequence shown here is derived from an EMBL/GenBank/DDBJ whole genome shotgun (WGS) entry which is preliminary data.</text>
</comment>
<dbReference type="HOGENOM" id="CLU_1895731_0_0_1"/>
<reference evidence="1 2" key="1">
    <citation type="journal article" date="2012" name="Eukaryot. Cell">
        <title>Draft genome sequence of Aspergillus oryzae strain 3.042.</title>
        <authorList>
            <person name="Zhao G."/>
            <person name="Yao Y."/>
            <person name="Qi W."/>
            <person name="Wang C."/>
            <person name="Hou L."/>
            <person name="Zeng B."/>
            <person name="Cao X."/>
        </authorList>
    </citation>
    <scope>NUCLEOTIDE SEQUENCE [LARGE SCALE GENOMIC DNA]</scope>
    <source>
        <strain evidence="1 2">3.042</strain>
    </source>
</reference>
<organism evidence="1 2">
    <name type="scientific">Aspergillus oryzae (strain 3.042)</name>
    <name type="common">Yellow koji mold</name>
    <dbReference type="NCBI Taxonomy" id="1160506"/>
    <lineage>
        <taxon>Eukaryota</taxon>
        <taxon>Fungi</taxon>
        <taxon>Dikarya</taxon>
        <taxon>Ascomycota</taxon>
        <taxon>Pezizomycotina</taxon>
        <taxon>Eurotiomycetes</taxon>
        <taxon>Eurotiomycetidae</taxon>
        <taxon>Eurotiales</taxon>
        <taxon>Aspergillaceae</taxon>
        <taxon>Aspergillus</taxon>
        <taxon>Aspergillus subgen. Circumdati</taxon>
    </lineage>
</organism>
<sequence length="134" mass="15701">MNVFWNKDRVQRWKTEIFGNEKDLRKPRHGCFNLLSFCWQARMRWCEGRFALRPMENADSRTLKVHEEPELEAIASGDVFTVTTSDPETIPLPSWALLETQWFLRQVVEEDIPDYDNDDEDTSEFGSCLSVLVA</sequence>
<proteinExistence type="predicted"/>
<dbReference type="EMBL" id="AKHY01000140">
    <property type="protein sequence ID" value="EIT78162.1"/>
    <property type="molecule type" value="Genomic_DNA"/>
</dbReference>
<gene>
    <name evidence="1" type="ORF">Ao3042_05621</name>
</gene>
<protein>
    <submittedName>
        <fullName evidence="1">Uncharacterized protein</fullName>
    </submittedName>
</protein>
<evidence type="ECO:0000313" key="1">
    <source>
        <dbReference type="EMBL" id="EIT78162.1"/>
    </source>
</evidence>